<accession>A0ACC0V5L4</accession>
<dbReference type="Proteomes" id="UP001163324">
    <property type="component" value="Chromosome 3"/>
</dbReference>
<name>A0ACC0V5L4_9HYPO</name>
<protein>
    <submittedName>
        <fullName evidence="1">Uncharacterized protein</fullName>
    </submittedName>
</protein>
<reference evidence="1" key="1">
    <citation type="submission" date="2022-10" db="EMBL/GenBank/DDBJ databases">
        <title>Complete Genome of Trichothecium roseum strain YXFP-22015, a Plant Pathogen Isolated from Citrus.</title>
        <authorList>
            <person name="Wang Y."/>
            <person name="Zhu L."/>
        </authorList>
    </citation>
    <scope>NUCLEOTIDE SEQUENCE</scope>
    <source>
        <strain evidence="1">YXFP-22015</strain>
    </source>
</reference>
<organism evidence="1 2">
    <name type="scientific">Trichothecium roseum</name>
    <dbReference type="NCBI Taxonomy" id="47278"/>
    <lineage>
        <taxon>Eukaryota</taxon>
        <taxon>Fungi</taxon>
        <taxon>Dikarya</taxon>
        <taxon>Ascomycota</taxon>
        <taxon>Pezizomycotina</taxon>
        <taxon>Sordariomycetes</taxon>
        <taxon>Hypocreomycetidae</taxon>
        <taxon>Hypocreales</taxon>
        <taxon>Hypocreales incertae sedis</taxon>
        <taxon>Trichothecium</taxon>
    </lineage>
</organism>
<evidence type="ECO:0000313" key="1">
    <source>
        <dbReference type="EMBL" id="KAI9901680.1"/>
    </source>
</evidence>
<gene>
    <name evidence="1" type="ORF">N3K66_003497</name>
</gene>
<comment type="caution">
    <text evidence="1">The sequence shown here is derived from an EMBL/GenBank/DDBJ whole genome shotgun (WGS) entry which is preliminary data.</text>
</comment>
<dbReference type="EMBL" id="CM047942">
    <property type="protein sequence ID" value="KAI9901680.1"/>
    <property type="molecule type" value="Genomic_DNA"/>
</dbReference>
<evidence type="ECO:0000313" key="2">
    <source>
        <dbReference type="Proteomes" id="UP001163324"/>
    </source>
</evidence>
<proteinExistence type="predicted"/>
<sequence length="886" mass="99015">MSPQEAAQAKKKSEAHPQATLSKFWKSFQTKTPGKITSIFPRKLYAGLSPHPDTHRTDKRNAAQSYEAARAQCIAMVGEVVDQCERTNAKFTDSDFDLVDDHYMSNDHCLYALDGNDSDSDPEDEGGVSTSQLQYAVKKMVKSRILPNDNVVVNLRTLGNTLDEDDSGDSDSKPKSVHRVDWIFEKPQFTVDGFSCSDIVQGAGGDCWWLAAIASIAHRRDLMDRICVARDEECGVYGFVFYRDGEWFPVVIDDNLYLKHKDYESYSTTDYDVTGKKAKKYRKQYQTGSEALHFAKCEEENETWLPLIEKAFAKAHGDYASINGGWAGAGVEDLTGGVTTTLHGSSILRKERLWRELLVSDKEGGEFVFSLSTAAESGVVHKHGIATNHAYSIVKAAEIEDDKGGKIKLVKIKNPWGHRAYNRSGDWEGPWSNGSPEWTAHTLRALGHQFANDGSSWMTLDDMLQNFKVIHRCRLFDEKWTVAQQWTSESIPWLAGYLHTKFVIEVKREGLAVIVLSQLDERYFKSLQGQYAFHLSFKLRKVGSSTVLSEARGPSLDRRSVNCEIKLLPGIYEVLPKIVAERRSDRQTVEHQVRRYAKKDPVKLRQVGIQHDIAHAKVGVLDEDAANEKRKQKRKQKKQTEKNANKNTEMTASVDKLKAALSEMEAQLKRYEEKANDEKNDSPSLSDDAEKDGVVSDETSGGEGVPVSEEKAAKEAAQTPGDSEKIPSGAWSGTAVIHARPEDTRSSYAENQSREGPQATVEELGTDNTDSKENSEEGDGEKKTESSKEQAKQATEETPREVRREKVAADDLEQKATATPSAANTPDVSDSESDSESEEDPKKEPKWNPVCVLGLRVYSEDKEVQVRIEKQDRKTALETSIVAQKE</sequence>
<keyword evidence="2" id="KW-1185">Reference proteome</keyword>